<dbReference type="Proteomes" id="UP000177202">
    <property type="component" value="Unassembled WGS sequence"/>
</dbReference>
<proteinExistence type="predicted"/>
<name>A0A1G2UJV3_9BACT</name>
<gene>
    <name evidence="1" type="ORF">A3H60_02330</name>
</gene>
<protein>
    <submittedName>
        <fullName evidence="1">Uncharacterized protein</fullName>
    </submittedName>
</protein>
<reference evidence="1 2" key="1">
    <citation type="journal article" date="2016" name="Nat. Commun.">
        <title>Thousands of microbial genomes shed light on interconnected biogeochemical processes in an aquifer system.</title>
        <authorList>
            <person name="Anantharaman K."/>
            <person name="Brown C.T."/>
            <person name="Hug L.A."/>
            <person name="Sharon I."/>
            <person name="Castelle C.J."/>
            <person name="Probst A.J."/>
            <person name="Thomas B.C."/>
            <person name="Singh A."/>
            <person name="Wilkins M.J."/>
            <person name="Karaoz U."/>
            <person name="Brodie E.L."/>
            <person name="Williams K.H."/>
            <person name="Hubbard S.S."/>
            <person name="Banfield J.F."/>
        </authorList>
    </citation>
    <scope>NUCLEOTIDE SEQUENCE [LARGE SCALE GENOMIC DNA]</scope>
</reference>
<sequence length="86" mass="9778">MSTLADVKQARTEVWQVVESFGAQGEFMAEFDRKFGILVKVISGELQVFPWSLSELPDETELGSLGQEQFDRLREWLATRSAVHFA</sequence>
<evidence type="ECO:0000313" key="1">
    <source>
        <dbReference type="EMBL" id="OHB09705.1"/>
    </source>
</evidence>
<dbReference type="STRING" id="1802772.A3H60_02330"/>
<comment type="caution">
    <text evidence="1">The sequence shown here is derived from an EMBL/GenBank/DDBJ whole genome shotgun (WGS) entry which is preliminary data.</text>
</comment>
<organism evidence="1 2">
    <name type="scientific">Candidatus Zambryskibacteria bacterium RIFCSPLOWO2_02_FULL_44_12b</name>
    <dbReference type="NCBI Taxonomy" id="1802772"/>
    <lineage>
        <taxon>Bacteria</taxon>
        <taxon>Candidatus Zambryskiibacteriota</taxon>
    </lineage>
</organism>
<dbReference type="EMBL" id="MHWP01000028">
    <property type="protein sequence ID" value="OHB09705.1"/>
    <property type="molecule type" value="Genomic_DNA"/>
</dbReference>
<dbReference type="AlphaFoldDB" id="A0A1G2UJV3"/>
<accession>A0A1G2UJV3</accession>
<evidence type="ECO:0000313" key="2">
    <source>
        <dbReference type="Proteomes" id="UP000177202"/>
    </source>
</evidence>